<reference evidence="1" key="1">
    <citation type="journal article" date="2021" name="PeerJ">
        <title>Extensive microbial diversity within the chicken gut microbiome revealed by metagenomics and culture.</title>
        <authorList>
            <person name="Gilroy R."/>
            <person name="Ravi A."/>
            <person name="Getino M."/>
            <person name="Pursley I."/>
            <person name="Horton D.L."/>
            <person name="Alikhan N.F."/>
            <person name="Baker D."/>
            <person name="Gharbi K."/>
            <person name="Hall N."/>
            <person name="Watson M."/>
            <person name="Adriaenssens E.M."/>
            <person name="Foster-Nyarko E."/>
            <person name="Jarju S."/>
            <person name="Secka A."/>
            <person name="Antonio M."/>
            <person name="Oren A."/>
            <person name="Chaudhuri R.R."/>
            <person name="La Ragione R."/>
            <person name="Hildebrand F."/>
            <person name="Pallen M.J."/>
        </authorList>
    </citation>
    <scope>NUCLEOTIDE SEQUENCE</scope>
    <source>
        <strain evidence="1">CHK193-4272</strain>
    </source>
</reference>
<sequence length="197" mass="22364">MVGALRDLIQLLKLEQTENGFEWVSQTNMFAQVKQKNSKNIFSTVGLGVPTVEFTIRKRGIDLSNALMVKGQHCFITNIEEHPDSRNFYKVTTAAITPKICSVQRRTAELDPVYKRPILSDNTKTTFPACVTEKYIKTAVETPQTSTEQCLVLVVPKAIILKVGEQITLEGKVWRVVVPHELDNWKNEYEIIRNDDA</sequence>
<accession>A0A9D1PH29</accession>
<dbReference type="EMBL" id="DXIE01000026">
    <property type="protein sequence ID" value="HIV61892.1"/>
    <property type="molecule type" value="Genomic_DNA"/>
</dbReference>
<dbReference type="Proteomes" id="UP000886808">
    <property type="component" value="Unassembled WGS sequence"/>
</dbReference>
<comment type="caution">
    <text evidence="1">The sequence shown here is derived from an EMBL/GenBank/DDBJ whole genome shotgun (WGS) entry which is preliminary data.</text>
</comment>
<organism evidence="1 2">
    <name type="scientific">Candidatus Butyricicoccus avistercoris</name>
    <dbReference type="NCBI Taxonomy" id="2838518"/>
    <lineage>
        <taxon>Bacteria</taxon>
        <taxon>Bacillati</taxon>
        <taxon>Bacillota</taxon>
        <taxon>Clostridia</taxon>
        <taxon>Eubacteriales</taxon>
        <taxon>Butyricicoccaceae</taxon>
        <taxon>Butyricicoccus</taxon>
    </lineage>
</organism>
<protein>
    <submittedName>
        <fullName evidence="1">Uncharacterized protein</fullName>
    </submittedName>
</protein>
<dbReference type="AlphaFoldDB" id="A0A9D1PH29"/>
<evidence type="ECO:0000313" key="2">
    <source>
        <dbReference type="Proteomes" id="UP000886808"/>
    </source>
</evidence>
<reference evidence="1" key="2">
    <citation type="submission" date="2021-04" db="EMBL/GenBank/DDBJ databases">
        <authorList>
            <person name="Gilroy R."/>
        </authorList>
    </citation>
    <scope>NUCLEOTIDE SEQUENCE</scope>
    <source>
        <strain evidence="1">CHK193-4272</strain>
    </source>
</reference>
<name>A0A9D1PH29_9FIRM</name>
<proteinExistence type="predicted"/>
<gene>
    <name evidence="1" type="ORF">H9746_03460</name>
</gene>
<evidence type="ECO:0000313" key="1">
    <source>
        <dbReference type="EMBL" id="HIV61892.1"/>
    </source>
</evidence>